<dbReference type="EC" id="3.4.-.-" evidence="9"/>
<dbReference type="PANTHER" id="PTHR11804:SF5">
    <property type="entry name" value="OLIGOENDOPEPTIDASE F"/>
    <property type="match status" value="1"/>
</dbReference>
<dbReference type="Pfam" id="PF01432">
    <property type="entry name" value="Peptidase_M3"/>
    <property type="match status" value="1"/>
</dbReference>
<dbReference type="InterPro" id="IPR011977">
    <property type="entry name" value="Pept_M3B_clade3"/>
</dbReference>
<dbReference type="Gene3D" id="1.10.1370.20">
    <property type="entry name" value="Oligoendopeptidase f, C-terminal domain"/>
    <property type="match status" value="1"/>
</dbReference>
<dbReference type="Proteomes" id="UP001267426">
    <property type="component" value="Unassembled WGS sequence"/>
</dbReference>
<evidence type="ECO:0000256" key="6">
    <source>
        <dbReference type="RuleBase" id="RU003435"/>
    </source>
</evidence>
<evidence type="ECO:0000256" key="4">
    <source>
        <dbReference type="ARBA" id="ARBA00022833"/>
    </source>
</evidence>
<evidence type="ECO:0000256" key="3">
    <source>
        <dbReference type="ARBA" id="ARBA00022801"/>
    </source>
</evidence>
<dbReference type="InterPro" id="IPR045090">
    <property type="entry name" value="Pept_M3A_M3B"/>
</dbReference>
<gene>
    <name evidence="9" type="ORF">RM540_05435</name>
</gene>
<dbReference type="EMBL" id="JAVRHT010000009">
    <property type="protein sequence ID" value="MDT0631188.1"/>
    <property type="molecule type" value="Genomic_DNA"/>
</dbReference>
<protein>
    <submittedName>
        <fullName evidence="9">M3 family oligoendopeptidase</fullName>
        <ecNumber evidence="9">3.4.-.-</ecNumber>
    </submittedName>
</protein>
<keyword evidence="1 6" id="KW-0645">Protease</keyword>
<evidence type="ECO:0000313" key="9">
    <source>
        <dbReference type="EMBL" id="MDT0631188.1"/>
    </source>
</evidence>
<organism evidence="9 10">
    <name type="scientific">Rubrivirga litoralis</name>
    <dbReference type="NCBI Taxonomy" id="3075598"/>
    <lineage>
        <taxon>Bacteria</taxon>
        <taxon>Pseudomonadati</taxon>
        <taxon>Rhodothermota</taxon>
        <taxon>Rhodothermia</taxon>
        <taxon>Rhodothermales</taxon>
        <taxon>Rubricoccaceae</taxon>
        <taxon>Rubrivirga</taxon>
    </lineage>
</organism>
<dbReference type="CDD" id="cd09610">
    <property type="entry name" value="M3B_PepF"/>
    <property type="match status" value="1"/>
</dbReference>
<dbReference type="SUPFAM" id="SSF55486">
    <property type="entry name" value="Metalloproteases ('zincins'), catalytic domain"/>
    <property type="match status" value="1"/>
</dbReference>
<evidence type="ECO:0000259" key="8">
    <source>
        <dbReference type="Pfam" id="PF08439"/>
    </source>
</evidence>
<dbReference type="InterPro" id="IPR013647">
    <property type="entry name" value="OligopepF_N_dom"/>
</dbReference>
<evidence type="ECO:0000256" key="5">
    <source>
        <dbReference type="ARBA" id="ARBA00023049"/>
    </source>
</evidence>
<evidence type="ECO:0000259" key="7">
    <source>
        <dbReference type="Pfam" id="PF01432"/>
    </source>
</evidence>
<dbReference type="NCBIfam" id="TIGR02290">
    <property type="entry name" value="M3_fam_3"/>
    <property type="match status" value="1"/>
</dbReference>
<feature type="domain" description="Peptidase M3A/M3B catalytic" evidence="7">
    <location>
        <begin position="207"/>
        <end position="584"/>
    </location>
</feature>
<evidence type="ECO:0000256" key="2">
    <source>
        <dbReference type="ARBA" id="ARBA00022723"/>
    </source>
</evidence>
<accession>A0ABU3BPJ6</accession>
<dbReference type="GO" id="GO:0016787">
    <property type="term" value="F:hydrolase activity"/>
    <property type="evidence" value="ECO:0007669"/>
    <property type="project" value="UniProtKB-KW"/>
</dbReference>
<keyword evidence="3 6" id="KW-0378">Hydrolase</keyword>
<comment type="caution">
    <text evidence="9">The sequence shown here is derived from an EMBL/GenBank/DDBJ whole genome shotgun (WGS) entry which is preliminary data.</text>
</comment>
<sequence>MSKTPPADAPTAPPPTGAEDVRWTLDDLCASAADLDADLATAETEAVDLAGRLRGRVGDLDAAELAGALADLADVHDRAGRAYTYAYLAWSTDTEDPARGALLQRVREAYTRVGQELVFFDVEWAAVEPDRARALLEHPELAPYRHYLELKTEAREHVLSEPEEKILAEKAVTGWSAWNRFFDETLGAARFRVRGESLPLQQATVKLYDADRSLRRDAAEAVTEGLVTLERPLTYVFNTVLADTASSDRLRHYPSWIASRNEANEIDGASVDALVEAVTGRYALVERFYALKRRLLGLDRLYDYDRYAPTGEADRFVTWDEAREQVTAAYAGFDAEMGGVVERFFDGRWIDAPPAPGKRGGAFSHGAVPSAHPYILMNYTGTLRDVQTLAHELGHGVHQYLARDQGVFHADTPLTTAETASVFGEMLTFQRMLETTPSPDDRLALLVGKIDDTMATVFRQVTMNRFEDRIHTHRRERGELTPDDFAGHWMATQEAMYGNAVTLTEGYRHWWSYIPHFVHTPGYVYAYAFGELLVLALYARYQAEGPGFARKYRDLLAAGGSDWPHVLVGRLGIDLHDPGFWDQGLDAVEALVAEAERLAAPSGDGQ</sequence>
<keyword evidence="2 6" id="KW-0479">Metal-binding</keyword>
<keyword evidence="10" id="KW-1185">Reference proteome</keyword>
<dbReference type="Gene3D" id="1.20.140.70">
    <property type="entry name" value="Oligopeptidase f, N-terminal domain"/>
    <property type="match status" value="1"/>
</dbReference>
<comment type="similarity">
    <text evidence="6">Belongs to the peptidase M3 family.</text>
</comment>
<dbReference type="Pfam" id="PF08439">
    <property type="entry name" value="Peptidase_M3_N"/>
    <property type="match status" value="1"/>
</dbReference>
<keyword evidence="5 6" id="KW-0482">Metalloprotease</keyword>
<proteinExistence type="inferred from homology"/>
<feature type="domain" description="Oligopeptidase F N-terminal" evidence="8">
    <location>
        <begin position="123"/>
        <end position="191"/>
    </location>
</feature>
<name>A0ABU3BPJ6_9BACT</name>
<reference evidence="9 10" key="1">
    <citation type="submission" date="2023-09" db="EMBL/GenBank/DDBJ databases">
        <authorList>
            <person name="Rey-Velasco X."/>
        </authorList>
    </citation>
    <scope>NUCLEOTIDE SEQUENCE [LARGE SCALE GENOMIC DNA]</scope>
    <source>
        <strain evidence="9 10">F394</strain>
    </source>
</reference>
<dbReference type="InterPro" id="IPR001567">
    <property type="entry name" value="Pept_M3A_M3B_dom"/>
</dbReference>
<dbReference type="PANTHER" id="PTHR11804">
    <property type="entry name" value="PROTEASE M3 THIMET OLIGOPEPTIDASE-RELATED"/>
    <property type="match status" value="1"/>
</dbReference>
<evidence type="ECO:0000313" key="10">
    <source>
        <dbReference type="Proteomes" id="UP001267426"/>
    </source>
</evidence>
<evidence type="ECO:0000256" key="1">
    <source>
        <dbReference type="ARBA" id="ARBA00022670"/>
    </source>
</evidence>
<dbReference type="InterPro" id="IPR042088">
    <property type="entry name" value="OligoPept_F_C"/>
</dbReference>
<keyword evidence="4 6" id="KW-0862">Zinc</keyword>
<dbReference type="RefSeq" id="WP_311662530.1">
    <property type="nucleotide sequence ID" value="NZ_JAVRHT010000009.1"/>
</dbReference>
<comment type="cofactor">
    <cofactor evidence="6">
        <name>Zn(2+)</name>
        <dbReference type="ChEBI" id="CHEBI:29105"/>
    </cofactor>
    <text evidence="6">Binds 1 zinc ion.</text>
</comment>